<evidence type="ECO:0000313" key="2">
    <source>
        <dbReference type="Proteomes" id="UP000276133"/>
    </source>
</evidence>
<name>A0A3M7S799_BRAPC</name>
<protein>
    <submittedName>
        <fullName evidence="1">Uncharacterized protein</fullName>
    </submittedName>
</protein>
<keyword evidence="2" id="KW-1185">Reference proteome</keyword>
<dbReference type="EMBL" id="REGN01001941">
    <property type="protein sequence ID" value="RNA31450.1"/>
    <property type="molecule type" value="Genomic_DNA"/>
</dbReference>
<reference evidence="1 2" key="1">
    <citation type="journal article" date="2018" name="Sci. Rep.">
        <title>Genomic signatures of local adaptation to the degree of environmental predictability in rotifers.</title>
        <authorList>
            <person name="Franch-Gras L."/>
            <person name="Hahn C."/>
            <person name="Garcia-Roger E.M."/>
            <person name="Carmona M.J."/>
            <person name="Serra M."/>
            <person name="Gomez A."/>
        </authorList>
    </citation>
    <scope>NUCLEOTIDE SEQUENCE [LARGE SCALE GENOMIC DNA]</scope>
    <source>
        <strain evidence="1">HYR1</strain>
    </source>
</reference>
<gene>
    <name evidence="1" type="ORF">BpHYR1_010619</name>
</gene>
<proteinExistence type="predicted"/>
<organism evidence="1 2">
    <name type="scientific">Brachionus plicatilis</name>
    <name type="common">Marine rotifer</name>
    <name type="synonym">Brachionus muelleri</name>
    <dbReference type="NCBI Taxonomy" id="10195"/>
    <lineage>
        <taxon>Eukaryota</taxon>
        <taxon>Metazoa</taxon>
        <taxon>Spiralia</taxon>
        <taxon>Gnathifera</taxon>
        <taxon>Rotifera</taxon>
        <taxon>Eurotatoria</taxon>
        <taxon>Monogononta</taxon>
        <taxon>Pseudotrocha</taxon>
        <taxon>Ploima</taxon>
        <taxon>Brachionidae</taxon>
        <taxon>Brachionus</taxon>
    </lineage>
</organism>
<accession>A0A3M7S799</accession>
<dbReference type="Proteomes" id="UP000276133">
    <property type="component" value="Unassembled WGS sequence"/>
</dbReference>
<evidence type="ECO:0000313" key="1">
    <source>
        <dbReference type="EMBL" id="RNA31450.1"/>
    </source>
</evidence>
<comment type="caution">
    <text evidence="1">The sequence shown here is derived from an EMBL/GenBank/DDBJ whole genome shotgun (WGS) entry which is preliminary data.</text>
</comment>
<sequence>MNSFITSQNSYRQLFTVKRFLFDKSVTIIFQLINIYEATKYLCLDFSTYLYKTLVSLFAKPKD</sequence>
<dbReference type="AlphaFoldDB" id="A0A3M7S799"/>